<keyword evidence="1 2" id="KW-0808">Transferase</keyword>
<dbReference type="GO" id="GO:0008410">
    <property type="term" value="F:CoA-transferase activity"/>
    <property type="evidence" value="ECO:0007669"/>
    <property type="project" value="TreeGrafter"/>
</dbReference>
<dbReference type="Gene3D" id="3.30.1540.10">
    <property type="entry name" value="formyl-coa transferase, domain 3"/>
    <property type="match status" value="1"/>
</dbReference>
<dbReference type="Pfam" id="PF02515">
    <property type="entry name" value="CoA_transf_3"/>
    <property type="match status" value="1"/>
</dbReference>
<dbReference type="PANTHER" id="PTHR48207">
    <property type="entry name" value="SUCCINATE--HYDROXYMETHYLGLUTARATE COA-TRANSFERASE"/>
    <property type="match status" value="1"/>
</dbReference>
<evidence type="ECO:0000256" key="1">
    <source>
        <dbReference type="ARBA" id="ARBA00022679"/>
    </source>
</evidence>
<dbReference type="OrthoDB" id="5294844at2"/>
<keyword evidence="3" id="KW-1185">Reference proteome</keyword>
<dbReference type="SUPFAM" id="SSF89796">
    <property type="entry name" value="CoA-transferase family III (CaiB/BaiF)"/>
    <property type="match status" value="1"/>
</dbReference>
<dbReference type="Gene3D" id="3.40.50.10540">
    <property type="entry name" value="Crotonobetainyl-coa:carnitine coa-transferase, domain 1"/>
    <property type="match status" value="1"/>
</dbReference>
<name>A0A261S370_9BORD</name>
<comment type="caution">
    <text evidence="2">The sequence shown here is derived from an EMBL/GenBank/DDBJ whole genome shotgun (WGS) entry which is preliminary data.</text>
</comment>
<dbReference type="EMBL" id="NEVM01000005">
    <property type="protein sequence ID" value="OZI31798.1"/>
    <property type="molecule type" value="Genomic_DNA"/>
</dbReference>
<organism evidence="2 3">
    <name type="scientific">Bordetella genomosp. 10</name>
    <dbReference type="NCBI Taxonomy" id="1416804"/>
    <lineage>
        <taxon>Bacteria</taxon>
        <taxon>Pseudomonadati</taxon>
        <taxon>Pseudomonadota</taxon>
        <taxon>Betaproteobacteria</taxon>
        <taxon>Burkholderiales</taxon>
        <taxon>Alcaligenaceae</taxon>
        <taxon>Bordetella</taxon>
    </lineage>
</organism>
<accession>A0A261S370</accession>
<dbReference type="Proteomes" id="UP000216020">
    <property type="component" value="Unassembled WGS sequence"/>
</dbReference>
<evidence type="ECO:0000313" key="3">
    <source>
        <dbReference type="Proteomes" id="UP000216020"/>
    </source>
</evidence>
<dbReference type="InterPro" id="IPR044855">
    <property type="entry name" value="CoA-Trfase_III_dom3_sf"/>
</dbReference>
<proteinExistence type="predicted"/>
<gene>
    <name evidence="2" type="ORF">CAL29_28440</name>
</gene>
<sequence length="383" mass="42077">MPGPLHGIQVVDMTSVGMGPMATQMLGDMGADVIKVESADGDVFRHVTPQRHAGMSHTHLNLNRNKRSVVIDVKSEPGRRQLDALIAEADVFITNMRAPAVRRLGLDYASLQPRFPNLVYCACYGYSERGPYAGRAAVDDTIQAVSGLAWLQGGTEGQAPRYVNTVAADKVVALYVANAVTSALLARERGAGGQAIEVPMFECMVAFLAPEHLAGLTFVPPEGPAGYARLLNEYRRPFRTRDGYISVVPYTTPQWQRFFALTGHPEMADDPRYRTLNSRSRHFSELYRYVDAVLAERGTAEWLDLLATADIPFAPVNDFEALLADPHLRAVGFWRESEHPTEGLLVQPGLPVSFSATPPDIRRHPPNLGEHTEEILGKIHKGA</sequence>
<reference evidence="3" key="1">
    <citation type="submission" date="2017-05" db="EMBL/GenBank/DDBJ databases">
        <title>Complete and WGS of Bordetella genogroups.</title>
        <authorList>
            <person name="Spilker T."/>
            <person name="Lipuma J."/>
        </authorList>
    </citation>
    <scope>NUCLEOTIDE SEQUENCE [LARGE SCALE GENOMIC DNA]</scope>
    <source>
        <strain evidence="3">AU16122</strain>
    </source>
</reference>
<dbReference type="InterPro" id="IPR050483">
    <property type="entry name" value="CoA-transferase_III_domain"/>
</dbReference>
<dbReference type="AlphaFoldDB" id="A0A261S370"/>
<evidence type="ECO:0000313" key="2">
    <source>
        <dbReference type="EMBL" id="OZI31798.1"/>
    </source>
</evidence>
<dbReference type="RefSeq" id="WP_094856204.1">
    <property type="nucleotide sequence ID" value="NZ_NEVM01000005.1"/>
</dbReference>
<dbReference type="PANTHER" id="PTHR48207:SF4">
    <property type="entry name" value="BLL6097 PROTEIN"/>
    <property type="match status" value="1"/>
</dbReference>
<dbReference type="InterPro" id="IPR023606">
    <property type="entry name" value="CoA-Trfase_III_dom_1_sf"/>
</dbReference>
<dbReference type="InterPro" id="IPR003673">
    <property type="entry name" value="CoA-Trfase_fam_III"/>
</dbReference>
<protein>
    <submittedName>
        <fullName evidence="2">CoA transferase</fullName>
    </submittedName>
</protein>